<gene>
    <name evidence="3" type="ORF">CTEN210_17336</name>
</gene>
<dbReference type="Proteomes" id="UP001054902">
    <property type="component" value="Unassembled WGS sequence"/>
</dbReference>
<evidence type="ECO:0000259" key="2">
    <source>
        <dbReference type="SMART" id="SM00385"/>
    </source>
</evidence>
<feature type="domain" description="Cyclin-like" evidence="2">
    <location>
        <begin position="49"/>
        <end position="141"/>
    </location>
</feature>
<dbReference type="SUPFAM" id="SSF47954">
    <property type="entry name" value="Cyclin-like"/>
    <property type="match status" value="1"/>
</dbReference>
<dbReference type="PANTHER" id="PTHR10177">
    <property type="entry name" value="CYCLINS"/>
    <property type="match status" value="1"/>
</dbReference>
<evidence type="ECO:0000256" key="1">
    <source>
        <dbReference type="RuleBase" id="RU000383"/>
    </source>
</evidence>
<dbReference type="InterPro" id="IPR006671">
    <property type="entry name" value="Cyclin_N"/>
</dbReference>
<reference evidence="3 4" key="1">
    <citation type="journal article" date="2021" name="Sci. Rep.">
        <title>The genome of the diatom Chaetoceros tenuissimus carries an ancient integrated fragment of an extant virus.</title>
        <authorList>
            <person name="Hongo Y."/>
            <person name="Kimura K."/>
            <person name="Takaki Y."/>
            <person name="Yoshida Y."/>
            <person name="Baba S."/>
            <person name="Kobayashi G."/>
            <person name="Nagasaki K."/>
            <person name="Hano T."/>
            <person name="Tomaru Y."/>
        </authorList>
    </citation>
    <scope>NUCLEOTIDE SEQUENCE [LARGE SCALE GENOMIC DNA]</scope>
    <source>
        <strain evidence="3 4">NIES-3715</strain>
    </source>
</reference>
<sequence>MSPKQKEALDRIQKLLLKEENERPSDYLEYVKGKEHRERLKTFRSRLIQWCVDVLNTIQFKKDCTIYATSLFDRYLSALPIQERSQVLETSKQMQLVMIAALFVSIKMHEPLGVSSAFFAQMTCDVFKAEDIEEMEMRMLSKLNWKLNAPTALCFMQEYALLLSLLDCDASEQERVFCENHMKMMITKIQDYKYLTRSAFEVAISIIVSRIGKEDGTHHSYADTNILVQTVLRLSEACGSKLVNSSLKQFMSKSIDKKECSRPTKVHRSISLETVFAKRCKLDERSYHKISPKRVNSLGICEC</sequence>
<comment type="caution">
    <text evidence="3">The sequence shown here is derived from an EMBL/GenBank/DDBJ whole genome shotgun (WGS) entry which is preliminary data.</text>
</comment>
<keyword evidence="4" id="KW-1185">Reference proteome</keyword>
<comment type="similarity">
    <text evidence="1">Belongs to the cyclin family.</text>
</comment>
<dbReference type="AlphaFoldDB" id="A0AAD3HEN9"/>
<proteinExistence type="inferred from homology"/>
<dbReference type="InterPro" id="IPR039361">
    <property type="entry name" value="Cyclin"/>
</dbReference>
<keyword evidence="1" id="KW-0195">Cyclin</keyword>
<dbReference type="EMBL" id="BLLK01000069">
    <property type="protein sequence ID" value="GFH60860.1"/>
    <property type="molecule type" value="Genomic_DNA"/>
</dbReference>
<accession>A0AAD3HEN9</accession>
<dbReference type="InterPro" id="IPR013763">
    <property type="entry name" value="Cyclin-like_dom"/>
</dbReference>
<dbReference type="SMART" id="SM00385">
    <property type="entry name" value="CYCLIN"/>
    <property type="match status" value="1"/>
</dbReference>
<protein>
    <recommendedName>
        <fullName evidence="2">Cyclin-like domain-containing protein</fullName>
    </recommendedName>
</protein>
<evidence type="ECO:0000313" key="4">
    <source>
        <dbReference type="Proteomes" id="UP001054902"/>
    </source>
</evidence>
<dbReference type="FunFam" id="1.10.472.10:FF:000093">
    <property type="entry name" value="Predicted protein"/>
    <property type="match status" value="1"/>
</dbReference>
<dbReference type="Pfam" id="PF00134">
    <property type="entry name" value="Cyclin_N"/>
    <property type="match status" value="1"/>
</dbReference>
<dbReference type="InterPro" id="IPR036915">
    <property type="entry name" value="Cyclin-like_sf"/>
</dbReference>
<organism evidence="3 4">
    <name type="scientific">Chaetoceros tenuissimus</name>
    <dbReference type="NCBI Taxonomy" id="426638"/>
    <lineage>
        <taxon>Eukaryota</taxon>
        <taxon>Sar</taxon>
        <taxon>Stramenopiles</taxon>
        <taxon>Ochrophyta</taxon>
        <taxon>Bacillariophyta</taxon>
        <taxon>Coscinodiscophyceae</taxon>
        <taxon>Chaetocerotophycidae</taxon>
        <taxon>Chaetocerotales</taxon>
        <taxon>Chaetocerotaceae</taxon>
        <taxon>Chaetoceros</taxon>
    </lineage>
</organism>
<name>A0AAD3HEN9_9STRA</name>
<dbReference type="Gene3D" id="1.10.472.10">
    <property type="entry name" value="Cyclin-like"/>
    <property type="match status" value="2"/>
</dbReference>
<evidence type="ECO:0000313" key="3">
    <source>
        <dbReference type="EMBL" id="GFH60860.1"/>
    </source>
</evidence>